<keyword evidence="1 2" id="KW-0175">Coiled coil</keyword>
<feature type="coiled-coil region" evidence="2">
    <location>
        <begin position="1437"/>
        <end position="1639"/>
    </location>
</feature>
<feature type="coiled-coil region" evidence="2">
    <location>
        <begin position="123"/>
        <end position="178"/>
    </location>
</feature>
<evidence type="ECO:0000259" key="4">
    <source>
        <dbReference type="Pfam" id="PF15035"/>
    </source>
</evidence>
<dbReference type="Pfam" id="PF15035">
    <property type="entry name" value="Rootletin"/>
    <property type="match status" value="1"/>
</dbReference>
<dbReference type="PANTHER" id="PTHR47357">
    <property type="entry name" value="COP1-INTERACTIVE PROTEIN 1"/>
    <property type="match status" value="1"/>
</dbReference>
<feature type="coiled-coil region" evidence="2">
    <location>
        <begin position="346"/>
        <end position="401"/>
    </location>
</feature>
<feature type="coiled-coil region" evidence="2">
    <location>
        <begin position="225"/>
        <end position="266"/>
    </location>
</feature>
<name>A0A6G0SZ60_APHGL</name>
<dbReference type="GO" id="GO:0005856">
    <property type="term" value="C:cytoskeleton"/>
    <property type="evidence" value="ECO:0007669"/>
    <property type="project" value="TreeGrafter"/>
</dbReference>
<evidence type="ECO:0000256" key="2">
    <source>
        <dbReference type="SAM" id="Coils"/>
    </source>
</evidence>
<dbReference type="Proteomes" id="UP000475862">
    <property type="component" value="Unassembled WGS sequence"/>
</dbReference>
<proteinExistence type="predicted"/>
<feature type="compositionally biased region" description="Basic and acidic residues" evidence="3">
    <location>
        <begin position="1248"/>
        <end position="1263"/>
    </location>
</feature>
<dbReference type="EMBL" id="VYZN01000079">
    <property type="protein sequence ID" value="KAE9523542.1"/>
    <property type="molecule type" value="Genomic_DNA"/>
</dbReference>
<feature type="coiled-coil region" evidence="2">
    <location>
        <begin position="1865"/>
        <end position="1899"/>
    </location>
</feature>
<dbReference type="OrthoDB" id="3549872at2759"/>
<evidence type="ECO:0000313" key="6">
    <source>
        <dbReference type="Proteomes" id="UP000475862"/>
    </source>
</evidence>
<reference evidence="5 6" key="1">
    <citation type="submission" date="2019-08" db="EMBL/GenBank/DDBJ databases">
        <title>The genome of the soybean aphid Biotype 1, its phylome, world population structure and adaptation to the North American continent.</title>
        <authorList>
            <person name="Giordano R."/>
            <person name="Donthu R.K."/>
            <person name="Hernandez A.G."/>
            <person name="Wright C.L."/>
            <person name="Zimin A.V."/>
        </authorList>
    </citation>
    <scope>NUCLEOTIDE SEQUENCE [LARGE SCALE GENOMIC DNA]</scope>
    <source>
        <tissue evidence="5">Whole aphids</tissue>
    </source>
</reference>
<feature type="region of interest" description="Disordered" evidence="3">
    <location>
        <begin position="1243"/>
        <end position="1263"/>
    </location>
</feature>
<feature type="coiled-coil region" evidence="2">
    <location>
        <begin position="647"/>
        <end position="898"/>
    </location>
</feature>
<sequence>MESEVSRDESNLSPYLSARSRLPLCLPEDANMEMALAPESPKIEQQSQKTLVVEVVSLRPIDKFRRAVAKMPRFSKKETATPGKSRNVPKLGTEGIVRLDGGRTSLRLPTNRSQKTEQPMDLARENQALHERLREEAARYDRRLDTYKLAQQRQAVLVSRLQAKVMQYRERCSELEREMRNSIPAIDNVRSYRDSARDYQSMDLDSAIRALEQERSKSEKIMELNSTLREQLDDAQTSNETLSTDLQKLTSDWEKMRDEMNAKEDEWKEEEQMFNEYCSLEHGRMMSLWQDVAQVKRMFTDMKSSTQQDLNKLRGELSLASNDMVTTCSGLVNAVKRSTYSEEKQYENLLKENTTLQNKVEKLQNDYDTVCSQLRQKEMHLEDLKASLSEFEDKCMDSNKNEKEADNLRIDVDVLMSGMQEIVKVLQQDKEILSDLNRPLAPPHVHLSTGIIKSDTKSKPVSATSNFVDSTLSAVQSVVYRYQSNIHELQVQLSSCVDKMSETKKHCEQLEMLEKELQVKIEELSKELDDCRNVNNQLGHERDSLAETLERLRNEAQALQQNRMHVTAVVENMNSDYDKIQKANSKLQKLNDTLEDEKMFQQGEIDRLLKEIDIRMLSENDVQDRCSCLKEELISIKEELNQVYLDKELLEQRCLELEILQAKMEKNKGDLESELEKIASDRTDCHESLAKAESLLLDGNTEKKNLQKEHEKLIEEKKNLQVQVDDLSNDLVALRKELLQMEQDKQELESEKSNATEKWKSTLLEKEKLENELEELLKDRSHLEDQLINEKHKKQSLNEELMRLNQKIDHTIESNSRLNNQLQSIVKESEEKQIALDSCAKQLDNLERQLSSLCGEKENLESILYDVQHNLEVSENRCKQTEREKQELLIKQESMKGEIYRLCKDLENCEQAANHTKSELLNQSKALEIEFQQTIEALKKQAEENIQKLSHEKETLKINYERKSQEDLNRLSKNKNCEIEKLKQKLDMLQKNIDTITQQHDEALLRAENDKQQTLLLVHRDQKAIVSKLESVKKELEGEKESYERSLRETRGKLENEKSSVTSLREQLSKIKNELNEFRMQSESEKCQLIGQIDEIQTERDRHIQECMEIKSQLCMAEDKLDNFQAHLNDISRKLKESDSIADHTRKDLMETRRNLNETIIEKEKYQSSNRELRELIKKSETDKREQGRHLEDALQKIATLEDKCSQVEAERARLNAECKETCRRIEETEKISKALQEDLQRAAVTGESRRNEHKQLQTKLDAETEEKERACELVQQLRRKVNELEGILEGYEQEIMRLRHRVDEDELRWKTREQELLDRLDDGLGHERKLEDQKHNLEVCLSDQTVQIQELKCKLSASEGRLRSADTQLGDLERTKRDVENRLNTIWSTLKRVTGMQADGSVRIRKWSPSRIMEQGTEPIRMDGKIVDPEVVKKGVRNLMQQVAQVEREKDDYKSQLSNMNRQLEEIGDIHKKTDSKLNSTIQILRKLQDEKVELESKLGQKQSILLSQAAEIKEKTEEIKKNKEILTNQETLMHADKNEKMQLKERLEKLKLHMSQLEAEKRNLQDELTQTESKATKLEILRIGLDGDLQRLQMMLQEKDSHIQKLEEKRESHSKASAALEERCVSLTATIERLNASLAHATANECDLKAQIQALQRSLHDASMSSASHSDKYKQLQRTLQNCENEKKIAIERLDVAQHNLADCRRDQQSMNESMIRLQMDLENKEVQKSNLEAQLRALGNKSLPRQSNKDLYDESSDLRFKLQSLNDKVRMLESEKRSLEKKALSRSKSFERVDFEGKYSHGGRFTEENRDLKSRCDELERKLYEKEVELKNLRMSSSDYSSNIPVKHTDLERYRAGQLQAERMLEAREQSHRQQIHRLENQVAMLRDQLTEETKRRQAYINKTAKTNREALALRQVLDKSLSKIAQDPSPDATLLKHEARTLHHAIPLSK</sequence>
<protein>
    <recommendedName>
        <fullName evidence="4">Rootletin-like coiled-coil domain-containing protein</fullName>
    </recommendedName>
</protein>
<evidence type="ECO:0000256" key="3">
    <source>
        <dbReference type="SAM" id="MobiDB-lite"/>
    </source>
</evidence>
<feature type="coiled-coil region" evidence="2">
    <location>
        <begin position="507"/>
        <end position="611"/>
    </location>
</feature>
<gene>
    <name evidence="5" type="ORF">AGLY_016094</name>
</gene>
<evidence type="ECO:0000256" key="1">
    <source>
        <dbReference type="ARBA" id="ARBA00023054"/>
    </source>
</evidence>
<feature type="coiled-coil region" evidence="2">
    <location>
        <begin position="1668"/>
        <end position="1839"/>
    </location>
</feature>
<organism evidence="5 6">
    <name type="scientific">Aphis glycines</name>
    <name type="common">Soybean aphid</name>
    <dbReference type="NCBI Taxonomy" id="307491"/>
    <lineage>
        <taxon>Eukaryota</taxon>
        <taxon>Metazoa</taxon>
        <taxon>Ecdysozoa</taxon>
        <taxon>Arthropoda</taxon>
        <taxon>Hexapoda</taxon>
        <taxon>Insecta</taxon>
        <taxon>Pterygota</taxon>
        <taxon>Neoptera</taxon>
        <taxon>Paraneoptera</taxon>
        <taxon>Hemiptera</taxon>
        <taxon>Sternorrhyncha</taxon>
        <taxon>Aphidomorpha</taxon>
        <taxon>Aphidoidea</taxon>
        <taxon>Aphididae</taxon>
        <taxon>Aphidini</taxon>
        <taxon>Aphis</taxon>
        <taxon>Aphis</taxon>
    </lineage>
</organism>
<dbReference type="PANTHER" id="PTHR47357:SF1">
    <property type="entry name" value="SPINDLE POLE BODY COMPONENT 110"/>
    <property type="match status" value="1"/>
</dbReference>
<keyword evidence="6" id="KW-1185">Reference proteome</keyword>
<comment type="caution">
    <text evidence="5">The sequence shown here is derived from an EMBL/GenBank/DDBJ whole genome shotgun (WGS) entry which is preliminary data.</text>
</comment>
<evidence type="ECO:0000313" key="5">
    <source>
        <dbReference type="EMBL" id="KAE9523542.1"/>
    </source>
</evidence>
<feature type="coiled-coil region" evidence="2">
    <location>
        <begin position="932"/>
        <end position="1113"/>
    </location>
</feature>
<feature type="coiled-coil region" evidence="2">
    <location>
        <begin position="1349"/>
        <end position="1383"/>
    </location>
</feature>
<feature type="domain" description="Rootletin-like coiled-coil" evidence="4">
    <location>
        <begin position="142"/>
        <end position="319"/>
    </location>
</feature>
<dbReference type="InterPro" id="IPR055167">
    <property type="entry name" value="Rootletin-like_CC"/>
</dbReference>
<accession>A0A6G0SZ60</accession>
<dbReference type="GO" id="GO:0005200">
    <property type="term" value="F:structural constituent of cytoskeleton"/>
    <property type="evidence" value="ECO:0007669"/>
    <property type="project" value="TreeGrafter"/>
</dbReference>